<dbReference type="AlphaFoldDB" id="A0A448T517"/>
<organism evidence="1 3">
    <name type="scientific">Serratia fonticola</name>
    <dbReference type="NCBI Taxonomy" id="47917"/>
    <lineage>
        <taxon>Bacteria</taxon>
        <taxon>Pseudomonadati</taxon>
        <taxon>Pseudomonadota</taxon>
        <taxon>Gammaproteobacteria</taxon>
        <taxon>Enterobacterales</taxon>
        <taxon>Yersiniaceae</taxon>
        <taxon>Serratia</taxon>
    </lineage>
</organism>
<dbReference type="EMBL" id="LR134492">
    <property type="protein sequence ID" value="VEI74965.1"/>
    <property type="molecule type" value="Genomic_DNA"/>
</dbReference>
<proteinExistence type="predicted"/>
<gene>
    <name evidence="2" type="ORF">NCTC12965_03030</name>
    <name evidence="1" type="ORF">NCTC13193_04803</name>
</gene>
<evidence type="ECO:0000313" key="2">
    <source>
        <dbReference type="EMBL" id="VTR30240.1"/>
    </source>
</evidence>
<name>A0A448T517_SERFO</name>
<evidence type="ECO:0000313" key="3">
    <source>
        <dbReference type="Proteomes" id="UP000270487"/>
    </source>
</evidence>
<dbReference type="EMBL" id="CABEEZ010000067">
    <property type="protein sequence ID" value="VTR30240.1"/>
    <property type="molecule type" value="Genomic_DNA"/>
</dbReference>
<dbReference type="Proteomes" id="UP000270487">
    <property type="component" value="Chromosome"/>
</dbReference>
<accession>A0A448T517</accession>
<reference evidence="1 3" key="1">
    <citation type="submission" date="2018-12" db="EMBL/GenBank/DDBJ databases">
        <authorList>
            <consortium name="Pathogen Informatics"/>
        </authorList>
    </citation>
    <scope>NUCLEOTIDE SEQUENCE [LARGE SCALE GENOMIC DNA]</scope>
    <source>
        <strain evidence="2">NCTC12965</strain>
        <strain evidence="1 3">NCTC13193</strain>
    </source>
</reference>
<evidence type="ECO:0000313" key="1">
    <source>
        <dbReference type="EMBL" id="VEI74965.1"/>
    </source>
</evidence>
<protein>
    <submittedName>
        <fullName evidence="1">Uncharacterized protein</fullName>
    </submittedName>
</protein>
<sequence length="43" mass="4760">MMKRAQHAAPLQGKTRDNVFVVASMFDRRGAACCARSPNQLPQ</sequence>